<evidence type="ECO:0000313" key="2">
    <source>
        <dbReference type="Proteomes" id="UP000460298"/>
    </source>
</evidence>
<protein>
    <submittedName>
        <fullName evidence="1">Uncharacterized protein</fullName>
    </submittedName>
</protein>
<dbReference type="EMBL" id="WBUI01000032">
    <property type="protein sequence ID" value="KAB2929388.1"/>
    <property type="molecule type" value="Genomic_DNA"/>
</dbReference>
<comment type="caution">
    <text evidence="1">The sequence shown here is derived from an EMBL/GenBank/DDBJ whole genome shotgun (WGS) entry which is preliminary data.</text>
</comment>
<dbReference type="AlphaFoldDB" id="A0A833LVA1"/>
<sequence>MKRSALLVSLIVAGSIGVTGTLGSEERQPCSLLSQSTARFQRLKRINREENYVPQLSDVFFKDFAYIKSKGFSGDALLSKLIACSAFDPQYRESLAWNLHEFEGQGIAQSEQMSLTLFKATASMCRSEIRKCPPWYGESLLNAAILYYKFGNRTEAYNYYRKNDHWCKVAYPKREDCPIGARSQKDSDYLIAIIHDLQQR</sequence>
<accession>A0A833LVA1</accession>
<evidence type="ECO:0000313" key="1">
    <source>
        <dbReference type="EMBL" id="KAB2929388.1"/>
    </source>
</evidence>
<name>A0A833LVA1_9LEPT</name>
<gene>
    <name evidence="1" type="ORF">F9K24_20145</name>
</gene>
<proteinExistence type="predicted"/>
<reference evidence="1 2" key="1">
    <citation type="submission" date="2019-10" db="EMBL/GenBank/DDBJ databases">
        <title>Extracellular Electron Transfer in a Candidatus Methanoperedens spp. Enrichment Culture.</title>
        <authorList>
            <person name="Berger S."/>
            <person name="Rangel Shaw D."/>
            <person name="Berben T."/>
            <person name="In 'T Zandt M."/>
            <person name="Frank J."/>
            <person name="Reimann J."/>
            <person name="Jetten M.S.M."/>
            <person name="Welte C.U."/>
        </authorList>
    </citation>
    <scope>NUCLEOTIDE SEQUENCE [LARGE SCALE GENOMIC DNA]</scope>
    <source>
        <strain evidence="1">SB12</strain>
    </source>
</reference>
<organism evidence="1 2">
    <name type="scientific">Leptonema illini</name>
    <dbReference type="NCBI Taxonomy" id="183"/>
    <lineage>
        <taxon>Bacteria</taxon>
        <taxon>Pseudomonadati</taxon>
        <taxon>Spirochaetota</taxon>
        <taxon>Spirochaetia</taxon>
        <taxon>Leptospirales</taxon>
        <taxon>Leptospiraceae</taxon>
        <taxon>Leptonema</taxon>
    </lineage>
</organism>
<dbReference type="Proteomes" id="UP000460298">
    <property type="component" value="Unassembled WGS sequence"/>
</dbReference>